<evidence type="ECO:0000313" key="1">
    <source>
        <dbReference type="EMBL" id="XHV15714.1"/>
    </source>
</evidence>
<reference evidence="1" key="1">
    <citation type="submission" date="2024-10" db="EMBL/GenBank/DDBJ databases">
        <authorList>
            <person name="Amarillas L."/>
            <person name="Estrada M."/>
            <person name="Lightbourn L."/>
            <person name="Padilla F."/>
            <person name="Leon R."/>
            <person name="Padilla J."/>
            <person name="Lopez-Avendano J."/>
        </authorList>
    </citation>
    <scope>NUCLEOTIDE SEQUENCE</scope>
</reference>
<protein>
    <submittedName>
        <fullName evidence="1">Host HNS inhibition protein</fullName>
    </submittedName>
</protein>
<dbReference type="EMBL" id="PQ306468">
    <property type="protein sequence ID" value="XHV15714.1"/>
    <property type="molecule type" value="Genomic_DNA"/>
</dbReference>
<organism evidence="1">
    <name type="scientific">Salmonella phage Phylax-28</name>
    <dbReference type="NCBI Taxonomy" id="3349226"/>
    <lineage>
        <taxon>Viruses</taxon>
        <taxon>Duplodnaviria</taxon>
        <taxon>Heunggongvirae</taxon>
        <taxon>Uroviricota</taxon>
        <taxon>Caudoviricetes</taxon>
        <taxon>Autographivirales</taxon>
        <taxon>Autotranscriptaviridae</taxon>
        <taxon>Studiervirinae</taxon>
        <taxon>Ghunavirus</taxon>
    </lineage>
</organism>
<accession>A0AB74UQ40</accession>
<sequence length="137" mass="15526">MAKTFKLNVSFPMTIVVATDTITALKETREEARKIPAEKIAELTGETKFRAELFRGDRSEEELLELIYRAGIREFITKDMRNEIAGNEAKIRLGSVKVVFEKPSEKPYCCCEQISKVVGEPTLCANCATMKRFEKTV</sequence>
<proteinExistence type="predicted"/>
<name>A0AB74UQ40_9CAUD</name>